<gene>
    <name evidence="8" type="ORF">SmJEL517_g05849</name>
</gene>
<keyword evidence="9" id="KW-1185">Reference proteome</keyword>
<comment type="subcellular location">
    <subcellularLocation>
        <location evidence="1">Nucleus</location>
    </subcellularLocation>
</comment>
<dbReference type="GO" id="GO:0008270">
    <property type="term" value="F:zinc ion binding"/>
    <property type="evidence" value="ECO:0007669"/>
    <property type="project" value="UniProtKB-KW"/>
</dbReference>
<keyword evidence="3" id="KW-0863">Zinc-finger</keyword>
<protein>
    <recommendedName>
        <fullName evidence="7">C2H2-type domain-containing protein</fullName>
    </recommendedName>
</protein>
<evidence type="ECO:0000256" key="1">
    <source>
        <dbReference type="ARBA" id="ARBA00004123"/>
    </source>
</evidence>
<dbReference type="InterPro" id="IPR013087">
    <property type="entry name" value="Znf_C2H2_type"/>
</dbReference>
<organism evidence="8 9">
    <name type="scientific">Synchytrium microbalum</name>
    <dbReference type="NCBI Taxonomy" id="1806994"/>
    <lineage>
        <taxon>Eukaryota</taxon>
        <taxon>Fungi</taxon>
        <taxon>Fungi incertae sedis</taxon>
        <taxon>Chytridiomycota</taxon>
        <taxon>Chytridiomycota incertae sedis</taxon>
        <taxon>Chytridiomycetes</taxon>
        <taxon>Synchytriales</taxon>
        <taxon>Synchytriaceae</taxon>
        <taxon>Synchytrium</taxon>
    </lineage>
</organism>
<evidence type="ECO:0000313" key="8">
    <source>
        <dbReference type="EMBL" id="TPX30606.1"/>
    </source>
</evidence>
<keyword evidence="2" id="KW-0479">Metal-binding</keyword>
<evidence type="ECO:0000256" key="5">
    <source>
        <dbReference type="ARBA" id="ARBA00023242"/>
    </source>
</evidence>
<accession>A0A507BY09</accession>
<dbReference type="STRING" id="1806994.A0A507BY09"/>
<feature type="region of interest" description="Disordered" evidence="6">
    <location>
        <begin position="276"/>
        <end position="302"/>
    </location>
</feature>
<evidence type="ECO:0000259" key="7">
    <source>
        <dbReference type="PROSITE" id="PS00028"/>
    </source>
</evidence>
<dbReference type="RefSeq" id="XP_031022232.1">
    <property type="nucleotide sequence ID" value="XM_031171775.1"/>
</dbReference>
<feature type="compositionally biased region" description="Polar residues" evidence="6">
    <location>
        <begin position="280"/>
        <end position="295"/>
    </location>
</feature>
<dbReference type="OrthoDB" id="1306014at2759"/>
<dbReference type="GeneID" id="42007072"/>
<dbReference type="Proteomes" id="UP000319731">
    <property type="component" value="Unassembled WGS sequence"/>
</dbReference>
<dbReference type="EMBL" id="QEAO01000062">
    <property type="protein sequence ID" value="TPX30606.1"/>
    <property type="molecule type" value="Genomic_DNA"/>
</dbReference>
<dbReference type="GO" id="GO:0005634">
    <property type="term" value="C:nucleus"/>
    <property type="evidence" value="ECO:0007669"/>
    <property type="project" value="UniProtKB-SubCell"/>
</dbReference>
<dbReference type="CDD" id="cd20908">
    <property type="entry name" value="SUF4-like"/>
    <property type="match status" value="1"/>
</dbReference>
<reference evidence="8 9" key="1">
    <citation type="journal article" date="2019" name="Sci. Rep.">
        <title>Comparative genomics of chytrid fungi reveal insights into the obligate biotrophic and pathogenic lifestyle of Synchytrium endobioticum.</title>
        <authorList>
            <person name="van de Vossenberg B.T.L.H."/>
            <person name="Warris S."/>
            <person name="Nguyen H.D.T."/>
            <person name="van Gent-Pelzer M.P.E."/>
            <person name="Joly D.L."/>
            <person name="van de Geest H.C."/>
            <person name="Bonants P.J.M."/>
            <person name="Smith D.S."/>
            <person name="Levesque C.A."/>
            <person name="van der Lee T.A.J."/>
        </authorList>
    </citation>
    <scope>NUCLEOTIDE SEQUENCE [LARGE SCALE GENOMIC DNA]</scope>
    <source>
        <strain evidence="8 9">JEL517</strain>
    </source>
</reference>
<dbReference type="SMART" id="SM00355">
    <property type="entry name" value="ZnF_C2H2"/>
    <property type="match status" value="2"/>
</dbReference>
<evidence type="ECO:0000256" key="2">
    <source>
        <dbReference type="ARBA" id="ARBA00022723"/>
    </source>
</evidence>
<name>A0A507BY09_9FUNG</name>
<comment type="caution">
    <text evidence="8">The sequence shown here is derived from an EMBL/GenBank/DDBJ whole genome shotgun (WGS) entry which is preliminary data.</text>
</comment>
<feature type="domain" description="C2H2-type" evidence="7">
    <location>
        <begin position="32"/>
        <end position="53"/>
    </location>
</feature>
<evidence type="ECO:0000313" key="9">
    <source>
        <dbReference type="Proteomes" id="UP000319731"/>
    </source>
</evidence>
<evidence type="ECO:0000256" key="6">
    <source>
        <dbReference type="SAM" id="MobiDB-lite"/>
    </source>
</evidence>
<dbReference type="PROSITE" id="PS00028">
    <property type="entry name" value="ZINC_FINGER_C2H2_1"/>
    <property type="match status" value="1"/>
</dbReference>
<evidence type="ECO:0000256" key="4">
    <source>
        <dbReference type="ARBA" id="ARBA00022833"/>
    </source>
</evidence>
<keyword evidence="4" id="KW-0862">Zinc</keyword>
<proteinExistence type="predicted"/>
<dbReference type="Gene3D" id="3.30.160.60">
    <property type="entry name" value="Classic Zinc Finger"/>
    <property type="match status" value="1"/>
</dbReference>
<dbReference type="AlphaFoldDB" id="A0A507BY09"/>
<dbReference type="PANTHER" id="PTHR23215">
    <property type="entry name" value="ZINC FINGER PROTEIN 207"/>
    <property type="match status" value="1"/>
</dbReference>
<evidence type="ECO:0000256" key="3">
    <source>
        <dbReference type="ARBA" id="ARBA00022771"/>
    </source>
</evidence>
<keyword evidence="5" id="KW-0539">Nucleus</keyword>
<dbReference type="PANTHER" id="PTHR23215:SF0">
    <property type="entry name" value="BUB3-INTERACTING AND GLEBS MOTIF-CONTAINING PROTEIN ZNF207"/>
    <property type="match status" value="1"/>
</dbReference>
<sequence length="330" mass="35376">MKSSPGVGKYCDRDFEDEKVLINHQKAKHLKCPNCNKKLNTAGGLQVHFTQVHKETLIKVPNAIAGRDDPNIEIFGMEGIPEADLQKHLAEVDPTISAAKRPKLATMDEDQIKAQLNQWRASQEQFANMAAMVGSGSNNNTGGASGAGSVYGQPMMMIPPHMQAMNSGTHRMMGGGMPPQFPGPYGAPPMQGMPGFPPMMHQQQPGFPPMMGGPPPGMMGGPPPFMPPPGMPVQFAPPPRPGMMMMPPPPFLNPQAGGPPPMPSMPGLPPAPRPVGEISAVNSTGESTVHTTSAPVRQPGEPYLIYGDNLVSVEEKRAQHPKYRYVETKS</sequence>